<dbReference type="AlphaFoldDB" id="A0A2T0K928"/>
<dbReference type="RefSeq" id="WP_275414902.1">
    <property type="nucleotide sequence ID" value="NZ_BOMO01000048.1"/>
</dbReference>
<sequence>MRKAYELHVDDVKTVHAESADCVLVPWPGRPLTSGERRKWSPT</sequence>
<evidence type="ECO:0000313" key="1">
    <source>
        <dbReference type="EMBL" id="PRX19578.1"/>
    </source>
</evidence>
<accession>A0A2T0K928</accession>
<protein>
    <submittedName>
        <fullName evidence="1">Uncharacterized protein</fullName>
    </submittedName>
</protein>
<dbReference type="EMBL" id="PVMZ01000010">
    <property type="protein sequence ID" value="PRX19578.1"/>
    <property type="molecule type" value="Genomic_DNA"/>
</dbReference>
<name>A0A2T0K928_9ACTN</name>
<keyword evidence="2" id="KW-1185">Reference proteome</keyword>
<organism evidence="1 2">
    <name type="scientific">Actinoplanes italicus</name>
    <dbReference type="NCBI Taxonomy" id="113567"/>
    <lineage>
        <taxon>Bacteria</taxon>
        <taxon>Bacillati</taxon>
        <taxon>Actinomycetota</taxon>
        <taxon>Actinomycetes</taxon>
        <taxon>Micromonosporales</taxon>
        <taxon>Micromonosporaceae</taxon>
        <taxon>Actinoplanes</taxon>
    </lineage>
</organism>
<reference evidence="1 2" key="1">
    <citation type="submission" date="2018-03" db="EMBL/GenBank/DDBJ databases">
        <title>Genomic Encyclopedia of Archaeal and Bacterial Type Strains, Phase II (KMG-II): from individual species to whole genera.</title>
        <authorList>
            <person name="Goeker M."/>
        </authorList>
    </citation>
    <scope>NUCLEOTIDE SEQUENCE [LARGE SCALE GENOMIC DNA]</scope>
    <source>
        <strain evidence="1 2">DSM 43146</strain>
    </source>
</reference>
<gene>
    <name evidence="1" type="ORF">CLV67_110330</name>
</gene>
<evidence type="ECO:0000313" key="2">
    <source>
        <dbReference type="Proteomes" id="UP000239415"/>
    </source>
</evidence>
<proteinExistence type="predicted"/>
<comment type="caution">
    <text evidence="1">The sequence shown here is derived from an EMBL/GenBank/DDBJ whole genome shotgun (WGS) entry which is preliminary data.</text>
</comment>
<dbReference type="Proteomes" id="UP000239415">
    <property type="component" value="Unassembled WGS sequence"/>
</dbReference>